<evidence type="ECO:0000313" key="3">
    <source>
        <dbReference type="EMBL" id="GGJ96744.1"/>
    </source>
</evidence>
<comment type="caution">
    <text evidence="3">The sequence shown here is derived from an EMBL/GenBank/DDBJ whole genome shotgun (WGS) entry which is preliminary data.</text>
</comment>
<reference evidence="3" key="2">
    <citation type="submission" date="2020-09" db="EMBL/GenBank/DDBJ databases">
        <authorList>
            <person name="Sun Q."/>
            <person name="Ohkuma M."/>
        </authorList>
    </citation>
    <scope>NUCLEOTIDE SEQUENCE</scope>
    <source>
        <strain evidence="3">JCM 30078</strain>
    </source>
</reference>
<feature type="chain" id="PRO_5037150931" evidence="1">
    <location>
        <begin position="19"/>
        <end position="515"/>
    </location>
</feature>
<dbReference type="PANTHER" id="PTHR21248">
    <property type="entry name" value="CARDIOLIPIN SYNTHASE"/>
    <property type="match status" value="1"/>
</dbReference>
<evidence type="ECO:0000259" key="2">
    <source>
        <dbReference type="PROSITE" id="PS50035"/>
    </source>
</evidence>
<dbReference type="PANTHER" id="PTHR21248:SF12">
    <property type="entry name" value="CARDIOLIPIN SYNTHASE C"/>
    <property type="match status" value="1"/>
</dbReference>
<dbReference type="CDD" id="cd09111">
    <property type="entry name" value="PLDc_ymdC_like_1"/>
    <property type="match status" value="1"/>
</dbReference>
<dbReference type="GO" id="GO:0030572">
    <property type="term" value="F:phosphatidyltransferase activity"/>
    <property type="evidence" value="ECO:0007669"/>
    <property type="project" value="UniProtKB-ARBA"/>
</dbReference>
<dbReference type="Pfam" id="PF13091">
    <property type="entry name" value="PLDc_2"/>
    <property type="match status" value="2"/>
</dbReference>
<keyword evidence="1" id="KW-0732">Signal</keyword>
<dbReference type="InterPro" id="IPR001736">
    <property type="entry name" value="PLipase_D/transphosphatidylase"/>
</dbReference>
<proteinExistence type="predicted"/>
<dbReference type="Proteomes" id="UP000635983">
    <property type="component" value="Unassembled WGS sequence"/>
</dbReference>
<organism evidence="3 4">
    <name type="scientific">Pseudomonas matsuisoli</name>
    <dbReference type="NCBI Taxonomy" id="1515666"/>
    <lineage>
        <taxon>Bacteria</taxon>
        <taxon>Pseudomonadati</taxon>
        <taxon>Pseudomonadota</taxon>
        <taxon>Gammaproteobacteria</taxon>
        <taxon>Pseudomonadales</taxon>
        <taxon>Pseudomonadaceae</taxon>
        <taxon>Pseudomonas</taxon>
    </lineage>
</organism>
<feature type="signal peptide" evidence="1">
    <location>
        <begin position="1"/>
        <end position="18"/>
    </location>
</feature>
<dbReference type="PROSITE" id="PS50035">
    <property type="entry name" value="PLD"/>
    <property type="match status" value="2"/>
</dbReference>
<dbReference type="Gene3D" id="3.30.870.10">
    <property type="entry name" value="Endonuclease Chain A"/>
    <property type="match status" value="2"/>
</dbReference>
<feature type="domain" description="PLD phosphodiesterase" evidence="2">
    <location>
        <begin position="160"/>
        <end position="187"/>
    </location>
</feature>
<evidence type="ECO:0000256" key="1">
    <source>
        <dbReference type="SAM" id="SignalP"/>
    </source>
</evidence>
<name>A0A917PWG7_9PSED</name>
<protein>
    <submittedName>
        <fullName evidence="3">Phospholipase D family protein</fullName>
    </submittedName>
</protein>
<dbReference type="AlphaFoldDB" id="A0A917PWG7"/>
<dbReference type="SMART" id="SM00155">
    <property type="entry name" value="PLDc"/>
    <property type="match status" value="2"/>
</dbReference>
<dbReference type="EMBL" id="BMPO01000004">
    <property type="protein sequence ID" value="GGJ96744.1"/>
    <property type="molecule type" value="Genomic_DNA"/>
</dbReference>
<reference evidence="3" key="1">
    <citation type="journal article" date="2014" name="Int. J. Syst. Evol. Microbiol.">
        <title>Complete genome sequence of Corynebacterium casei LMG S-19264T (=DSM 44701T), isolated from a smear-ripened cheese.</title>
        <authorList>
            <consortium name="US DOE Joint Genome Institute (JGI-PGF)"/>
            <person name="Walter F."/>
            <person name="Albersmeier A."/>
            <person name="Kalinowski J."/>
            <person name="Ruckert C."/>
        </authorList>
    </citation>
    <scope>NUCLEOTIDE SEQUENCE</scope>
    <source>
        <strain evidence="3">JCM 30078</strain>
    </source>
</reference>
<evidence type="ECO:0000313" key="4">
    <source>
        <dbReference type="Proteomes" id="UP000635983"/>
    </source>
</evidence>
<dbReference type="InterPro" id="IPR025202">
    <property type="entry name" value="PLD-like_dom"/>
</dbReference>
<dbReference type="GO" id="GO:0032049">
    <property type="term" value="P:cardiolipin biosynthetic process"/>
    <property type="evidence" value="ECO:0007669"/>
    <property type="project" value="UniProtKB-ARBA"/>
</dbReference>
<dbReference type="SUPFAM" id="SSF56024">
    <property type="entry name" value="Phospholipase D/nuclease"/>
    <property type="match status" value="2"/>
</dbReference>
<keyword evidence="4" id="KW-1185">Reference proteome</keyword>
<gene>
    <name evidence="3" type="ORF">GCM10009304_23310</name>
</gene>
<sequence>MPVLLLLLLVLLNGCSSALPVQPSYTLPADGTVLSSHIARQAELHAKGLSGVRLLPNSTDAFTARAELARQAQSSLDLQYYIVQDGLSTRTLLKEVLAAADRGVRVRILLDDTTADGQDTLIATLAAHPNISVRLFNPLHLGRMNGVTRSLGRFLNLSQQHRRMHNKLWMADGKVGIVGGRNIGDEYFDAEPQLNFTDLDLLTVGPVAKDLAGSFDEYWNSALSLPIKTFVWTLPSRRDLAQRRRALDRSLVDAQAADPELYQRLTHYQRTPQLLNWLDDLIWVPAIAMWDAPAKVLASDMPGPELLLATRLSQEIEAVQHELMLVSAYFVPTQRGADYLAERAESGVSIQLLTNSLEATDVPAVHGGYAPYRHELLASGVKLYELRRQPEQKVAFSLTGDSESSLHTKAAIMDRQKVFIGSFNFDPRSMLWNTEVGVLVDSKVLAERVRQLTLEGMSPALSYDVRLERDETGEERLVWWTERDGKRYRLYHEPGGVWRRFNAWIARTVGLERML</sequence>
<feature type="domain" description="PLD phosphodiesterase" evidence="2">
    <location>
        <begin position="402"/>
        <end position="429"/>
    </location>
</feature>
<dbReference type="CDD" id="cd09113">
    <property type="entry name" value="PLDc_ymdC_like_2"/>
    <property type="match status" value="1"/>
</dbReference>
<accession>A0A917PWG7</accession>